<evidence type="ECO:0000313" key="2">
    <source>
        <dbReference type="Proteomes" id="UP001550210"/>
    </source>
</evidence>
<reference evidence="1 2" key="1">
    <citation type="submission" date="2024-06" db="EMBL/GenBank/DDBJ databases">
        <title>The Natural Products Discovery Center: Release of the First 8490 Sequenced Strains for Exploring Actinobacteria Biosynthetic Diversity.</title>
        <authorList>
            <person name="Kalkreuter E."/>
            <person name="Kautsar S.A."/>
            <person name="Yang D."/>
            <person name="Bader C.D."/>
            <person name="Teijaro C.N."/>
            <person name="Fluegel L."/>
            <person name="Davis C.M."/>
            <person name="Simpson J.R."/>
            <person name="Lauterbach L."/>
            <person name="Steele A.D."/>
            <person name="Gui C."/>
            <person name="Meng S."/>
            <person name="Li G."/>
            <person name="Viehrig K."/>
            <person name="Ye F."/>
            <person name="Su P."/>
            <person name="Kiefer A.F."/>
            <person name="Nichols A."/>
            <person name="Cepeda A.J."/>
            <person name="Yan W."/>
            <person name="Fan B."/>
            <person name="Jiang Y."/>
            <person name="Adhikari A."/>
            <person name="Zheng C.-J."/>
            <person name="Schuster L."/>
            <person name="Cowan T.M."/>
            <person name="Smanski M.J."/>
            <person name="Chevrette M.G."/>
            <person name="De Carvalho L.P.S."/>
            <person name="Shen B."/>
        </authorList>
    </citation>
    <scope>NUCLEOTIDE SEQUENCE [LARGE SCALE GENOMIC DNA]</scope>
    <source>
        <strain evidence="1 2">NPDC006434</strain>
    </source>
</reference>
<comment type="caution">
    <text evidence="1">The sequence shown here is derived from an EMBL/GenBank/DDBJ whole genome shotgun (WGS) entry which is preliminary data.</text>
</comment>
<dbReference type="RefSeq" id="WP_355399418.1">
    <property type="nucleotide sequence ID" value="NZ_JBEXPZ010000034.1"/>
</dbReference>
<accession>A0ABV2V257</accession>
<sequence length="282" mass="29935">MISLGPLRGRLALARNVAGRVATVAGTGALAAGTFTPDLYSTSMTCTMLCAGWGAAWSATLPRDTVGNTAMALYLTPSGSMAVLLTAQHIVGGIDWWWQLLAGAVWTAGVLRVRPARLARVLVGREKSLTLEAIEQTKEILAQDTDQAGPQHPMAKFWASEVAIEGGAAPNTVLEYIEQTGPESMTAIIRSTIPRKPVPKIDLLELSAAIKWPEDEIAITPVPRQGADVRRLTVGQAPEQAMDLQTAWQTLIAPKGMPGTKITAIRAVNVPDTDGEGKELPA</sequence>
<proteinExistence type="predicted"/>
<evidence type="ECO:0000313" key="1">
    <source>
        <dbReference type="EMBL" id="MET9847898.1"/>
    </source>
</evidence>
<gene>
    <name evidence="1" type="ORF">ABZZ21_25785</name>
</gene>
<organism evidence="1 2">
    <name type="scientific">Streptomyces ossamyceticus</name>
    <dbReference type="NCBI Taxonomy" id="249581"/>
    <lineage>
        <taxon>Bacteria</taxon>
        <taxon>Bacillati</taxon>
        <taxon>Actinomycetota</taxon>
        <taxon>Actinomycetes</taxon>
        <taxon>Kitasatosporales</taxon>
        <taxon>Streptomycetaceae</taxon>
        <taxon>Streptomyces</taxon>
    </lineage>
</organism>
<protein>
    <submittedName>
        <fullName evidence="1">Uncharacterized protein</fullName>
    </submittedName>
</protein>
<name>A0ABV2V257_9ACTN</name>
<dbReference type="Proteomes" id="UP001550210">
    <property type="component" value="Unassembled WGS sequence"/>
</dbReference>
<dbReference type="EMBL" id="JBEXPZ010000034">
    <property type="protein sequence ID" value="MET9847898.1"/>
    <property type="molecule type" value="Genomic_DNA"/>
</dbReference>
<keyword evidence="2" id="KW-1185">Reference proteome</keyword>